<dbReference type="Gene3D" id="2.60.120.10">
    <property type="entry name" value="Jelly Rolls"/>
    <property type="match status" value="1"/>
</dbReference>
<dbReference type="OrthoDB" id="9178898at2"/>
<evidence type="ECO:0000256" key="4">
    <source>
        <dbReference type="ARBA" id="ARBA00023163"/>
    </source>
</evidence>
<dbReference type="STRING" id="1437824.BN940_08476"/>
<sequence length="355" mass="39070">MESLTPAPPAHDHTAIPIYKLYGYGNVWTASDPLYCETIAAQEKLHNWHVTAHKHTDLFQVLFLESGEVTVVLDGRERTLRPGRLVLVPQRVVHEFIFRPGSNGYILTLTYALLHGLCARFGLALTAATDPAVLVMGTDEAGRHVALSFRQLDREYRGLHSPQRGPLLESLLSVILVWIHRQGYPANPAAAGVDPGSQHLTRYARMIEDHHARQHRVAWYAQRIGVTPAHLNAVVQALTGKSALELIHERLLLEARRELIYTPRPIGAISDSLGFADPGYFTRFFKRLTGVSPKDFRRRALAPGAEPPAELSAELPVELPAEWPDGPWAEPSAGPPCLAAGARGEHAHADQATGS</sequence>
<evidence type="ECO:0000313" key="7">
    <source>
        <dbReference type="EMBL" id="CDM24158.1"/>
    </source>
</evidence>
<evidence type="ECO:0000256" key="3">
    <source>
        <dbReference type="ARBA" id="ARBA00023159"/>
    </source>
</evidence>
<dbReference type="RefSeq" id="WP_052355703.1">
    <property type="nucleotide sequence ID" value="NZ_HG916765.1"/>
</dbReference>
<dbReference type="SUPFAM" id="SSF51215">
    <property type="entry name" value="Regulatory protein AraC"/>
    <property type="match status" value="1"/>
</dbReference>
<dbReference type="CDD" id="cd06999">
    <property type="entry name" value="cupin_HpaA-like_N"/>
    <property type="match status" value="1"/>
</dbReference>
<keyword evidence="4" id="KW-0804">Transcription</keyword>
<evidence type="ECO:0000256" key="2">
    <source>
        <dbReference type="ARBA" id="ARBA00023125"/>
    </source>
</evidence>
<dbReference type="SMART" id="SM00342">
    <property type="entry name" value="HTH_ARAC"/>
    <property type="match status" value="1"/>
</dbReference>
<dbReference type="InterPro" id="IPR037923">
    <property type="entry name" value="HTH-like"/>
</dbReference>
<organism evidence="7 8">
    <name type="scientific">Castellaniella defragrans (strain DSM 12143 / CCUG 39792 / 65Phen)</name>
    <name type="common">Alcaligenes defragrans</name>
    <dbReference type="NCBI Taxonomy" id="1437824"/>
    <lineage>
        <taxon>Bacteria</taxon>
        <taxon>Pseudomonadati</taxon>
        <taxon>Pseudomonadota</taxon>
        <taxon>Betaproteobacteria</taxon>
        <taxon>Burkholderiales</taxon>
        <taxon>Alcaligenaceae</taxon>
        <taxon>Castellaniella</taxon>
    </lineage>
</organism>
<accession>W8WWS7</accession>
<feature type="compositionally biased region" description="Low complexity" evidence="5">
    <location>
        <begin position="303"/>
        <end position="322"/>
    </location>
</feature>
<dbReference type="PRINTS" id="PR00032">
    <property type="entry name" value="HTHARAC"/>
</dbReference>
<dbReference type="InterPro" id="IPR003313">
    <property type="entry name" value="AraC-bd"/>
</dbReference>
<dbReference type="eggNOG" id="COG2207">
    <property type="taxonomic scope" value="Bacteria"/>
</dbReference>
<dbReference type="InterPro" id="IPR009057">
    <property type="entry name" value="Homeodomain-like_sf"/>
</dbReference>
<dbReference type="GO" id="GO:0043565">
    <property type="term" value="F:sequence-specific DNA binding"/>
    <property type="evidence" value="ECO:0007669"/>
    <property type="project" value="InterPro"/>
</dbReference>
<dbReference type="PROSITE" id="PS01124">
    <property type="entry name" value="HTH_ARAC_FAMILY_2"/>
    <property type="match status" value="1"/>
</dbReference>
<dbReference type="InterPro" id="IPR047264">
    <property type="entry name" value="Cupin_HpaA-like_N"/>
</dbReference>
<dbReference type="KEGG" id="cdn:BN940_08476"/>
<dbReference type="SUPFAM" id="SSF46689">
    <property type="entry name" value="Homeodomain-like"/>
    <property type="match status" value="1"/>
</dbReference>
<dbReference type="Gene3D" id="1.10.10.60">
    <property type="entry name" value="Homeodomain-like"/>
    <property type="match status" value="1"/>
</dbReference>
<reference evidence="7 8" key="1">
    <citation type="journal article" date="2014" name="BMC Microbiol.">
        <title>The oxygen-independent metabolism of cyclic monoterpenes in Castellaniella defragrans 65Phen.</title>
        <authorList>
            <person name="Petasch J."/>
            <person name="Disch E.M."/>
            <person name="Markert S."/>
            <person name="Becher D."/>
            <person name="Schweder T."/>
            <person name="Huttel B."/>
            <person name="Reinhardt R."/>
            <person name="Harder J."/>
        </authorList>
    </citation>
    <scope>NUCLEOTIDE SEQUENCE [LARGE SCALE GENOMIC DNA]</scope>
    <source>
        <strain evidence="7">65Phen</strain>
    </source>
</reference>
<keyword evidence="2" id="KW-0238">DNA-binding</keyword>
<dbReference type="PANTHER" id="PTHR43280:SF32">
    <property type="entry name" value="TRANSCRIPTIONAL REGULATORY PROTEIN"/>
    <property type="match status" value="1"/>
</dbReference>
<dbReference type="InterPro" id="IPR014710">
    <property type="entry name" value="RmlC-like_jellyroll"/>
</dbReference>
<keyword evidence="1" id="KW-0805">Transcription regulation</keyword>
<evidence type="ECO:0000256" key="5">
    <source>
        <dbReference type="SAM" id="MobiDB-lite"/>
    </source>
</evidence>
<dbReference type="Proteomes" id="UP000019805">
    <property type="component" value="Chromosome"/>
</dbReference>
<dbReference type="GO" id="GO:0003700">
    <property type="term" value="F:DNA-binding transcription factor activity"/>
    <property type="evidence" value="ECO:0007669"/>
    <property type="project" value="InterPro"/>
</dbReference>
<gene>
    <name evidence="7" type="ORF">BN940_08476</name>
</gene>
<evidence type="ECO:0000259" key="6">
    <source>
        <dbReference type="PROSITE" id="PS01124"/>
    </source>
</evidence>
<name>W8WWS7_CASD6</name>
<evidence type="ECO:0000313" key="8">
    <source>
        <dbReference type="Proteomes" id="UP000019805"/>
    </source>
</evidence>
<dbReference type="AlphaFoldDB" id="W8WWS7"/>
<dbReference type="PANTHER" id="PTHR43280">
    <property type="entry name" value="ARAC-FAMILY TRANSCRIPTIONAL REGULATOR"/>
    <property type="match status" value="1"/>
</dbReference>
<feature type="domain" description="HTH araC/xylS-type" evidence="6">
    <location>
        <begin position="201"/>
        <end position="299"/>
    </location>
</feature>
<evidence type="ECO:0000256" key="1">
    <source>
        <dbReference type="ARBA" id="ARBA00023015"/>
    </source>
</evidence>
<protein>
    <submittedName>
        <fullName evidence="7">Transcriptional regulator PobR, AraC family</fullName>
    </submittedName>
</protein>
<dbReference type="HOGENOM" id="CLU_000445_88_2_4"/>
<proteinExistence type="predicted"/>
<keyword evidence="8" id="KW-1185">Reference proteome</keyword>
<dbReference type="InterPro" id="IPR020449">
    <property type="entry name" value="Tscrpt_reg_AraC-type_HTH"/>
</dbReference>
<feature type="region of interest" description="Disordered" evidence="5">
    <location>
        <begin position="303"/>
        <end position="355"/>
    </location>
</feature>
<dbReference type="Pfam" id="PF02311">
    <property type="entry name" value="AraC_binding"/>
    <property type="match status" value="1"/>
</dbReference>
<dbReference type="Pfam" id="PF12833">
    <property type="entry name" value="HTH_18"/>
    <property type="match status" value="1"/>
</dbReference>
<dbReference type="InterPro" id="IPR018060">
    <property type="entry name" value="HTH_AraC"/>
</dbReference>
<keyword evidence="3" id="KW-0010">Activator</keyword>
<dbReference type="EMBL" id="HG916765">
    <property type="protein sequence ID" value="CDM24158.1"/>
    <property type="molecule type" value="Genomic_DNA"/>
</dbReference>